<evidence type="ECO:0000313" key="4">
    <source>
        <dbReference type="Proteomes" id="UP000006591"/>
    </source>
</evidence>
<sequence length="66" mass="6651">MALVPSLATVRYALLALPPLMVAAYAYNSGNRGNSDTRAARSIKKFTGGGPATGAGPAGQKDDSAL</sequence>
<keyword evidence="2" id="KW-0812">Transmembrane</keyword>
<dbReference type="Proteomes" id="UP000006591">
    <property type="component" value="Chromosome 6"/>
</dbReference>
<dbReference type="HOGENOM" id="CLU_2853285_0_0_1"/>
<evidence type="ECO:0000256" key="2">
    <source>
        <dbReference type="SAM" id="Phobius"/>
    </source>
</evidence>
<reference evidence="3" key="1">
    <citation type="submission" date="2015-04" db="UniProtKB">
        <authorList>
            <consortium name="EnsemblPlants"/>
        </authorList>
    </citation>
    <scope>IDENTIFICATION</scope>
    <source>
        <strain evidence="3">SL10</strain>
    </source>
</reference>
<keyword evidence="4" id="KW-1185">Reference proteome</keyword>
<feature type="compositionally biased region" description="Gly residues" evidence="1">
    <location>
        <begin position="47"/>
        <end position="57"/>
    </location>
</feature>
<evidence type="ECO:0000256" key="1">
    <source>
        <dbReference type="SAM" id="MobiDB-lite"/>
    </source>
</evidence>
<name>A0A0E0HSX8_ORYNI</name>
<protein>
    <submittedName>
        <fullName evidence="3">Uncharacterized protein</fullName>
    </submittedName>
</protein>
<keyword evidence="2" id="KW-1133">Transmembrane helix</keyword>
<evidence type="ECO:0000313" key="3">
    <source>
        <dbReference type="EnsemblPlants" id="ONIVA06G23250.1"/>
    </source>
</evidence>
<dbReference type="Gramene" id="ONIVA06G23250.1">
    <property type="protein sequence ID" value="ONIVA06G23250.1"/>
    <property type="gene ID" value="ONIVA06G23250"/>
</dbReference>
<organism evidence="3">
    <name type="scientific">Oryza nivara</name>
    <name type="common">Indian wild rice</name>
    <name type="synonym">Oryza sativa f. spontanea</name>
    <dbReference type="NCBI Taxonomy" id="4536"/>
    <lineage>
        <taxon>Eukaryota</taxon>
        <taxon>Viridiplantae</taxon>
        <taxon>Streptophyta</taxon>
        <taxon>Embryophyta</taxon>
        <taxon>Tracheophyta</taxon>
        <taxon>Spermatophyta</taxon>
        <taxon>Magnoliopsida</taxon>
        <taxon>Liliopsida</taxon>
        <taxon>Poales</taxon>
        <taxon>Poaceae</taxon>
        <taxon>BOP clade</taxon>
        <taxon>Oryzoideae</taxon>
        <taxon>Oryzeae</taxon>
        <taxon>Oryzinae</taxon>
        <taxon>Oryza</taxon>
    </lineage>
</organism>
<feature type="region of interest" description="Disordered" evidence="1">
    <location>
        <begin position="29"/>
        <end position="66"/>
    </location>
</feature>
<proteinExistence type="predicted"/>
<accession>A0A0E0HSX8</accession>
<reference evidence="3" key="2">
    <citation type="submission" date="2018-04" db="EMBL/GenBank/DDBJ databases">
        <title>OnivRS2 (Oryza nivara Reference Sequence Version 2).</title>
        <authorList>
            <person name="Zhang J."/>
            <person name="Kudrna D."/>
            <person name="Lee S."/>
            <person name="Talag J."/>
            <person name="Rajasekar S."/>
            <person name="Welchert J."/>
            <person name="Hsing Y.-I."/>
            <person name="Wing R.A."/>
        </authorList>
    </citation>
    <scope>NUCLEOTIDE SEQUENCE [LARGE SCALE GENOMIC DNA]</scope>
    <source>
        <strain evidence="3">SL10</strain>
    </source>
</reference>
<dbReference type="AlphaFoldDB" id="A0A0E0HSX8"/>
<dbReference type="EnsemblPlants" id="ONIVA06G23250.1">
    <property type="protein sequence ID" value="ONIVA06G23250.1"/>
    <property type="gene ID" value="ONIVA06G23250"/>
</dbReference>
<keyword evidence="2" id="KW-0472">Membrane</keyword>
<feature type="transmembrane region" description="Helical" evidence="2">
    <location>
        <begin position="12"/>
        <end position="28"/>
    </location>
</feature>